<comment type="caution">
    <text evidence="1">The sequence shown here is derived from an EMBL/GenBank/DDBJ whole genome shotgun (WGS) entry which is preliminary data.</text>
</comment>
<dbReference type="EMBL" id="CM055098">
    <property type="protein sequence ID" value="KAJ7550603.1"/>
    <property type="molecule type" value="Genomic_DNA"/>
</dbReference>
<evidence type="ECO:0000313" key="2">
    <source>
        <dbReference type="Proteomes" id="UP001162992"/>
    </source>
</evidence>
<evidence type="ECO:0000313" key="1">
    <source>
        <dbReference type="EMBL" id="KAJ7550603.1"/>
    </source>
</evidence>
<sequence length="121" mass="13741">MYKILKFTGAFPTVKLGQTDGPHLPEVISQQRGRQPEIVRREGDSQRGSSKRERHPKSDGMREAGISIAYLYQMPVFALLSDSCTSMNGCEFAFIHFFPSGYRLIVMYEMLPSYNVSGNRE</sequence>
<dbReference type="Proteomes" id="UP001162992">
    <property type="component" value="Chromosome 7"/>
</dbReference>
<organism evidence="1 2">
    <name type="scientific">Diphasiastrum complanatum</name>
    <name type="common">Issler's clubmoss</name>
    <name type="synonym">Lycopodium complanatum</name>
    <dbReference type="NCBI Taxonomy" id="34168"/>
    <lineage>
        <taxon>Eukaryota</taxon>
        <taxon>Viridiplantae</taxon>
        <taxon>Streptophyta</taxon>
        <taxon>Embryophyta</taxon>
        <taxon>Tracheophyta</taxon>
        <taxon>Lycopodiopsida</taxon>
        <taxon>Lycopodiales</taxon>
        <taxon>Lycopodiaceae</taxon>
        <taxon>Lycopodioideae</taxon>
        <taxon>Diphasiastrum</taxon>
    </lineage>
</organism>
<proteinExistence type="predicted"/>
<reference evidence="2" key="1">
    <citation type="journal article" date="2024" name="Proc. Natl. Acad. Sci. U.S.A.">
        <title>Extraordinary preservation of gene collinearity over three hundred million years revealed in homosporous lycophytes.</title>
        <authorList>
            <person name="Li C."/>
            <person name="Wickell D."/>
            <person name="Kuo L.Y."/>
            <person name="Chen X."/>
            <person name="Nie B."/>
            <person name="Liao X."/>
            <person name="Peng D."/>
            <person name="Ji J."/>
            <person name="Jenkins J."/>
            <person name="Williams M."/>
            <person name="Shu S."/>
            <person name="Plott C."/>
            <person name="Barry K."/>
            <person name="Rajasekar S."/>
            <person name="Grimwood J."/>
            <person name="Han X."/>
            <person name="Sun S."/>
            <person name="Hou Z."/>
            <person name="He W."/>
            <person name="Dai G."/>
            <person name="Sun C."/>
            <person name="Schmutz J."/>
            <person name="Leebens-Mack J.H."/>
            <person name="Li F.W."/>
            <person name="Wang L."/>
        </authorList>
    </citation>
    <scope>NUCLEOTIDE SEQUENCE [LARGE SCALE GENOMIC DNA]</scope>
    <source>
        <strain evidence="2">cv. PW_Plant_1</strain>
    </source>
</reference>
<name>A0ACC2D8E8_DIPCM</name>
<keyword evidence="2" id="KW-1185">Reference proteome</keyword>
<accession>A0ACC2D8E8</accession>
<gene>
    <name evidence="1" type="ORF">O6H91_07G108900</name>
</gene>
<protein>
    <submittedName>
        <fullName evidence="1">Uncharacterized protein</fullName>
    </submittedName>
</protein>